<dbReference type="InterPro" id="IPR027417">
    <property type="entry name" value="P-loop_NTPase"/>
</dbReference>
<dbReference type="GO" id="GO:0008146">
    <property type="term" value="F:sulfotransferase activity"/>
    <property type="evidence" value="ECO:0007669"/>
    <property type="project" value="InterPro"/>
</dbReference>
<organism evidence="1 2">
    <name type="scientific">Seohaeicola zhoushanensis</name>
    <dbReference type="NCBI Taxonomy" id="1569283"/>
    <lineage>
        <taxon>Bacteria</taxon>
        <taxon>Pseudomonadati</taxon>
        <taxon>Pseudomonadota</taxon>
        <taxon>Alphaproteobacteria</taxon>
        <taxon>Rhodobacterales</taxon>
        <taxon>Roseobacteraceae</taxon>
        <taxon>Seohaeicola</taxon>
    </lineage>
</organism>
<evidence type="ECO:0008006" key="3">
    <source>
        <dbReference type="Google" id="ProtNLM"/>
    </source>
</evidence>
<name>A0A8J3M9Q4_9RHOB</name>
<evidence type="ECO:0000313" key="1">
    <source>
        <dbReference type="EMBL" id="GHF60974.1"/>
    </source>
</evidence>
<dbReference type="EMBL" id="BNCJ01000012">
    <property type="protein sequence ID" value="GHF60974.1"/>
    <property type="molecule type" value="Genomic_DNA"/>
</dbReference>
<comment type="caution">
    <text evidence="1">The sequence shown here is derived from an EMBL/GenBank/DDBJ whole genome shotgun (WGS) entry which is preliminary data.</text>
</comment>
<reference evidence="1" key="1">
    <citation type="journal article" date="2014" name="Int. J. Syst. Evol. Microbiol.">
        <title>Complete genome sequence of Corynebacterium casei LMG S-19264T (=DSM 44701T), isolated from a smear-ripened cheese.</title>
        <authorList>
            <consortium name="US DOE Joint Genome Institute (JGI-PGF)"/>
            <person name="Walter F."/>
            <person name="Albersmeier A."/>
            <person name="Kalinowski J."/>
            <person name="Ruckert C."/>
        </authorList>
    </citation>
    <scope>NUCLEOTIDE SEQUENCE</scope>
    <source>
        <strain evidence="1">KCTC 42650</strain>
    </source>
</reference>
<dbReference type="Gene3D" id="3.40.50.300">
    <property type="entry name" value="P-loop containing nucleotide triphosphate hydrolases"/>
    <property type="match status" value="1"/>
</dbReference>
<dbReference type="RefSeq" id="WP_189681450.1">
    <property type="nucleotide sequence ID" value="NZ_BNCJ01000012.1"/>
</dbReference>
<reference evidence="1" key="2">
    <citation type="submission" date="2020-09" db="EMBL/GenBank/DDBJ databases">
        <authorList>
            <person name="Sun Q."/>
            <person name="Kim S."/>
        </authorList>
    </citation>
    <scope>NUCLEOTIDE SEQUENCE</scope>
    <source>
        <strain evidence="1">KCTC 42650</strain>
    </source>
</reference>
<dbReference type="SUPFAM" id="SSF52540">
    <property type="entry name" value="P-loop containing nucleoside triphosphate hydrolases"/>
    <property type="match status" value="1"/>
</dbReference>
<evidence type="ECO:0000313" key="2">
    <source>
        <dbReference type="Proteomes" id="UP000626220"/>
    </source>
</evidence>
<dbReference type="InterPro" id="IPR005331">
    <property type="entry name" value="Sulfotransferase"/>
</dbReference>
<dbReference type="GO" id="GO:0016020">
    <property type="term" value="C:membrane"/>
    <property type="evidence" value="ECO:0007669"/>
    <property type="project" value="InterPro"/>
</dbReference>
<accession>A0A8J3M9Q4</accession>
<protein>
    <recommendedName>
        <fullName evidence="3">Type II secretory pathway, pullulanase PulA</fullName>
    </recommendedName>
</protein>
<sequence>MILSPGRGYVFVHIPKTGGTALSLALEGRAMKDDILIGDTPKAQRRKGRLEGVRARGRLWKHSTLADIEGLVEDRVLDGLFAFTLVRNPWDRMVSYYHWLREQSFDHPAVALAQRLNFDAFTRHPETCASFRATPAAAYMRRSDGREQCAAYVRLEYFAEDIAPVAAHLGFPVAMERVNASRRDPDYRGYFSDQAAEAVAEACAEDIARFGYRF</sequence>
<proteinExistence type="predicted"/>
<gene>
    <name evidence="1" type="ORF">GCM10017056_35480</name>
</gene>
<dbReference type="Pfam" id="PF03567">
    <property type="entry name" value="Sulfotransfer_2"/>
    <property type="match status" value="1"/>
</dbReference>
<dbReference type="AlphaFoldDB" id="A0A8J3M9Q4"/>
<keyword evidence="2" id="KW-1185">Reference proteome</keyword>
<dbReference type="Proteomes" id="UP000626220">
    <property type="component" value="Unassembled WGS sequence"/>
</dbReference>